<dbReference type="PANTHER" id="PTHR37464:SF1">
    <property type="entry name" value="BLL2463 PROTEIN"/>
    <property type="match status" value="1"/>
</dbReference>
<dbReference type="CDD" id="cd00198">
    <property type="entry name" value="vWFA"/>
    <property type="match status" value="1"/>
</dbReference>
<reference evidence="3 4" key="1">
    <citation type="submission" date="2019-08" db="EMBL/GenBank/DDBJ databases">
        <title>Bradymonadales sp. TMQ2.</title>
        <authorList>
            <person name="Liang Q."/>
        </authorList>
    </citation>
    <scope>NUCLEOTIDE SEQUENCE [LARGE SCALE GENOMIC DNA]</scope>
    <source>
        <strain evidence="3 4">TMQ2</strain>
    </source>
</reference>
<dbReference type="Pfam" id="PF13519">
    <property type="entry name" value="VWA_2"/>
    <property type="match status" value="1"/>
</dbReference>
<keyword evidence="1" id="KW-0812">Transmembrane</keyword>
<dbReference type="AlphaFoldDB" id="A0A5C6X1R3"/>
<dbReference type="EMBL" id="VOSL01000048">
    <property type="protein sequence ID" value="TXD35752.1"/>
    <property type="molecule type" value="Genomic_DNA"/>
</dbReference>
<feature type="transmembrane region" description="Helical" evidence="1">
    <location>
        <begin position="6"/>
        <end position="28"/>
    </location>
</feature>
<keyword evidence="1" id="KW-1133">Transmembrane helix</keyword>
<dbReference type="OrthoDB" id="9780136at2"/>
<dbReference type="InterPro" id="IPR002035">
    <property type="entry name" value="VWF_A"/>
</dbReference>
<organism evidence="3 4">
    <name type="scientific">Lujinxingia vulgaris</name>
    <dbReference type="NCBI Taxonomy" id="2600176"/>
    <lineage>
        <taxon>Bacteria</taxon>
        <taxon>Deltaproteobacteria</taxon>
        <taxon>Bradymonadales</taxon>
        <taxon>Lujinxingiaceae</taxon>
        <taxon>Lujinxingia</taxon>
    </lineage>
</organism>
<accession>A0A5C6X1R3</accession>
<dbReference type="Gene3D" id="3.40.50.410">
    <property type="entry name" value="von Willebrand factor, type A domain"/>
    <property type="match status" value="1"/>
</dbReference>
<dbReference type="InterPro" id="IPR036465">
    <property type="entry name" value="vWFA_dom_sf"/>
</dbReference>
<dbReference type="Proteomes" id="UP000321046">
    <property type="component" value="Unassembled WGS sequence"/>
</dbReference>
<name>A0A5C6X1R3_9DELT</name>
<protein>
    <submittedName>
        <fullName evidence="3">VWA domain-containing protein</fullName>
    </submittedName>
</protein>
<dbReference type="SMART" id="SM00327">
    <property type="entry name" value="VWA"/>
    <property type="match status" value="1"/>
</dbReference>
<keyword evidence="1" id="KW-0472">Membrane</keyword>
<evidence type="ECO:0000259" key="2">
    <source>
        <dbReference type="SMART" id="SM00327"/>
    </source>
</evidence>
<feature type="transmembrane region" description="Helical" evidence="1">
    <location>
        <begin position="602"/>
        <end position="621"/>
    </location>
</feature>
<evidence type="ECO:0000313" key="3">
    <source>
        <dbReference type="EMBL" id="TXD35752.1"/>
    </source>
</evidence>
<gene>
    <name evidence="3" type="ORF">FRC96_10805</name>
</gene>
<dbReference type="SUPFAM" id="SSF53300">
    <property type="entry name" value="vWA-like"/>
    <property type="match status" value="1"/>
</dbReference>
<feature type="domain" description="VWFA" evidence="2">
    <location>
        <begin position="92"/>
        <end position="270"/>
    </location>
</feature>
<dbReference type="PANTHER" id="PTHR37464">
    <property type="entry name" value="BLL2463 PROTEIN"/>
    <property type="match status" value="1"/>
</dbReference>
<feature type="transmembrane region" description="Helical" evidence="1">
    <location>
        <begin position="63"/>
        <end position="82"/>
    </location>
</feature>
<evidence type="ECO:0000256" key="1">
    <source>
        <dbReference type="SAM" id="Phobius"/>
    </source>
</evidence>
<comment type="caution">
    <text evidence="3">The sequence shown here is derived from an EMBL/GenBank/DDBJ whole genome shotgun (WGS) entry which is preliminary data.</text>
</comment>
<dbReference type="RefSeq" id="WP_146974508.1">
    <property type="nucleotide sequence ID" value="NZ_VOSL01000048.1"/>
</dbReference>
<proteinExistence type="predicted"/>
<sequence length="627" mass="69958">MQWTGLPIATVLGVAGFVAVFITLLYLLRLRKRRVQVPYSALWGRVLAEKKRQTDWWRRFKRLLSWLLFMIIAALITVAALGPRSADEVVEGRHLLIMLDTSASMGATDVTGGLNRFEVARTQALELLGSVGGDDRVMVALFNNRVMPLGPFVRETQPLEAALRAATLSANATDFRQALSFARDSLRDRGQAELIVLSDGAGLQNLDLSEFDPGEAVRVRHIAPGERSENLAITGFNARRYPSNRLDHEVFVEVSSTFDRPVEARLELLSEGRIIETLPLELSANQVHRQFYPGQAFAGERLEARVRVMTADAEDVFPLDDRAYAVLPQARKLRVQVVSTGNLFLEGPLLLNTHIEVTRVNPERYDPQAEFDVTFFDNVAPTLPVSGDLVFFNPPAESSPIAIRDVDDEPILTDVASSHPLMRWINLQDLNIARTSTFRREASDTAVASAFGQAVIVDRELDGRRLIAVGFDLRESDFPLRVAFPIFILNIIDYLAQDDVDLMYAFETGRSVQIPVARDIEEARVTAPDGEVRSAAIHRGEAVFYTDQPGFYVLTPGGGEPVAVAANLASPEESRIAPSELQLGEREVSRDAAGLVFERREIWIWLVLLAMGLLLLEWLTYNRRWTE</sequence>
<evidence type="ECO:0000313" key="4">
    <source>
        <dbReference type="Proteomes" id="UP000321046"/>
    </source>
</evidence>